<proteinExistence type="predicted"/>
<dbReference type="Pfam" id="PF07247">
    <property type="entry name" value="AATase"/>
    <property type="match status" value="1"/>
</dbReference>
<protein>
    <submittedName>
        <fullName evidence="1">Alcohol acetyltransferase</fullName>
    </submittedName>
</protein>
<organism evidence="1 2">
    <name type="scientific">Cercophora samala</name>
    <dbReference type="NCBI Taxonomy" id="330535"/>
    <lineage>
        <taxon>Eukaryota</taxon>
        <taxon>Fungi</taxon>
        <taxon>Dikarya</taxon>
        <taxon>Ascomycota</taxon>
        <taxon>Pezizomycotina</taxon>
        <taxon>Sordariomycetes</taxon>
        <taxon>Sordariomycetidae</taxon>
        <taxon>Sordariales</taxon>
        <taxon>Lasiosphaeriaceae</taxon>
        <taxon>Cercophora</taxon>
    </lineage>
</organism>
<keyword evidence="2" id="KW-1185">Reference proteome</keyword>
<dbReference type="GO" id="GO:0008080">
    <property type="term" value="F:N-acetyltransferase activity"/>
    <property type="evidence" value="ECO:0007669"/>
    <property type="project" value="TreeGrafter"/>
</dbReference>
<gene>
    <name evidence="1" type="ORF">QBC41DRAFT_242521</name>
</gene>
<dbReference type="AlphaFoldDB" id="A0AA39ZKN0"/>
<evidence type="ECO:0000313" key="1">
    <source>
        <dbReference type="EMBL" id="KAK0672787.1"/>
    </source>
</evidence>
<dbReference type="Gene3D" id="3.30.559.30">
    <property type="entry name" value="Nonribosomal peptide synthetase, condensation domain"/>
    <property type="match status" value="1"/>
</dbReference>
<sequence length="482" mass="53437">METRYQRARPLGPCEIYSSSRHALGFYKCVINTCRYTVPLSRVQSQSVHEVFKRAIASVVLDTPSLSVGIKDEETSNPYFVFLSSINLDHHLEYLELSNDLDNELIQKLEHQHNQCFSDISSQPPWKVTIASIPPQRNGFLAFDVIFAVHHSIADGRSTAAFHLKLLNELVCPSARPIPLSNHILRLPPNKQLSPPLEEVVTFTQSWSFMLGTLLRELGPAWFSKSPTAISWTGKPITPEPFQTNLRLIVVPSRAVPSVLAACRQHGTTLTPLLHSLVLASLAKLVPAQDAQAFCSSTPIDLRPFSDNPPGKTDGVPFGVFVTTQTHHFGSQEIHGDWDEDSIWKTAVSLKGRIKEHLGAVPKDDIMSMLSWVSDWRKFWLSKIGTRRENTWEVSNIGSIRGISDRSHSQPGWQIRRSIMSQGATAAGAAIGVNVAGVSGGDICITLSWQEGIVETNLVERVVLDLQRWLGQLGHGGQLGWD</sequence>
<reference evidence="1" key="1">
    <citation type="submission" date="2023-06" db="EMBL/GenBank/DDBJ databases">
        <title>Genome-scale phylogeny and comparative genomics of the fungal order Sordariales.</title>
        <authorList>
            <consortium name="Lawrence Berkeley National Laboratory"/>
            <person name="Hensen N."/>
            <person name="Bonometti L."/>
            <person name="Westerberg I."/>
            <person name="Brannstrom I.O."/>
            <person name="Guillou S."/>
            <person name="Cros-Aarteil S."/>
            <person name="Calhoun S."/>
            <person name="Haridas S."/>
            <person name="Kuo A."/>
            <person name="Mondo S."/>
            <person name="Pangilinan J."/>
            <person name="Riley R."/>
            <person name="Labutti K."/>
            <person name="Andreopoulos B."/>
            <person name="Lipzen A."/>
            <person name="Chen C."/>
            <person name="Yanf M."/>
            <person name="Daum C."/>
            <person name="Ng V."/>
            <person name="Clum A."/>
            <person name="Steindorff A."/>
            <person name="Ohm R."/>
            <person name="Martin F."/>
            <person name="Silar P."/>
            <person name="Natvig D."/>
            <person name="Lalanne C."/>
            <person name="Gautier V."/>
            <person name="Ament-Velasquez S.L."/>
            <person name="Kruys A."/>
            <person name="Hutchinson M.I."/>
            <person name="Powell A.J."/>
            <person name="Barry K."/>
            <person name="Miller A.N."/>
            <person name="Grigoriev I.V."/>
            <person name="Debuchy R."/>
            <person name="Gladieux P."/>
            <person name="Thoren M.H."/>
            <person name="Johannesson H."/>
        </authorList>
    </citation>
    <scope>NUCLEOTIDE SEQUENCE</scope>
    <source>
        <strain evidence="1">CBS 307.81</strain>
    </source>
</reference>
<dbReference type="EMBL" id="JAULSY010000010">
    <property type="protein sequence ID" value="KAK0672787.1"/>
    <property type="molecule type" value="Genomic_DNA"/>
</dbReference>
<dbReference type="SUPFAM" id="SSF52777">
    <property type="entry name" value="CoA-dependent acyltransferases"/>
    <property type="match status" value="2"/>
</dbReference>
<dbReference type="PANTHER" id="PTHR28037">
    <property type="entry name" value="ALCOHOL O-ACETYLTRANSFERASE 1-RELATED"/>
    <property type="match status" value="1"/>
</dbReference>
<name>A0AA39ZKN0_9PEZI</name>
<dbReference type="InterPro" id="IPR023213">
    <property type="entry name" value="CAT-like_dom_sf"/>
</dbReference>
<dbReference type="Proteomes" id="UP001174997">
    <property type="component" value="Unassembled WGS sequence"/>
</dbReference>
<dbReference type="InterPro" id="IPR052058">
    <property type="entry name" value="Alcohol_O-acetyltransferase"/>
</dbReference>
<dbReference type="Gene3D" id="3.30.559.10">
    <property type="entry name" value="Chloramphenicol acetyltransferase-like domain"/>
    <property type="match status" value="1"/>
</dbReference>
<evidence type="ECO:0000313" key="2">
    <source>
        <dbReference type="Proteomes" id="UP001174997"/>
    </source>
</evidence>
<dbReference type="InterPro" id="IPR010828">
    <property type="entry name" value="Atf2/Sli1-like"/>
</dbReference>
<comment type="caution">
    <text evidence="1">The sequence shown here is derived from an EMBL/GenBank/DDBJ whole genome shotgun (WGS) entry which is preliminary data.</text>
</comment>
<accession>A0AA39ZKN0</accession>
<dbReference type="PANTHER" id="PTHR28037:SF1">
    <property type="entry name" value="ALCOHOL O-ACETYLTRANSFERASE 1-RELATED"/>
    <property type="match status" value="1"/>
</dbReference>